<feature type="region of interest" description="Disordered" evidence="5">
    <location>
        <begin position="53"/>
        <end position="76"/>
    </location>
</feature>
<keyword evidence="7" id="KW-1185">Reference proteome</keyword>
<dbReference type="Proteomes" id="UP001302126">
    <property type="component" value="Unassembled WGS sequence"/>
</dbReference>
<evidence type="ECO:0000256" key="2">
    <source>
        <dbReference type="ARBA" id="ARBA00022737"/>
    </source>
</evidence>
<evidence type="ECO:0000256" key="3">
    <source>
        <dbReference type="HAMAP-Rule" id="MF_03037"/>
    </source>
</evidence>
<feature type="repeat" description="WD" evidence="4">
    <location>
        <begin position="134"/>
        <end position="166"/>
    </location>
</feature>
<feature type="region of interest" description="Disordered" evidence="5">
    <location>
        <begin position="282"/>
        <end position="303"/>
    </location>
</feature>
<dbReference type="InterPro" id="IPR028608">
    <property type="entry name" value="CIAO1/Cia1"/>
</dbReference>
<evidence type="ECO:0000256" key="1">
    <source>
        <dbReference type="ARBA" id="ARBA00022574"/>
    </source>
</evidence>
<gene>
    <name evidence="3" type="primary">CIA1</name>
    <name evidence="6" type="ORF">QBC35DRAFT_87064</name>
</gene>
<dbReference type="PROSITE" id="PS50294">
    <property type="entry name" value="WD_REPEATS_REGION"/>
    <property type="match status" value="1"/>
</dbReference>
<comment type="caution">
    <text evidence="6">The sequence shown here is derived from an EMBL/GenBank/DDBJ whole genome shotgun (WGS) entry which is preliminary data.</text>
</comment>
<dbReference type="InterPro" id="IPR036322">
    <property type="entry name" value="WD40_repeat_dom_sf"/>
</dbReference>
<dbReference type="Pfam" id="PF00400">
    <property type="entry name" value="WD40"/>
    <property type="match status" value="5"/>
</dbReference>
<comment type="function">
    <text evidence="3">Essential component of the cytosolic iron-sulfur (Fe/S) protein assembly machinery. Required for the maturation of extramitochondrial Fe/S proteins.</text>
</comment>
<dbReference type="PANTHER" id="PTHR19920">
    <property type="entry name" value="WD40 PROTEIN CIAO1"/>
    <property type="match status" value="1"/>
</dbReference>
<keyword evidence="2" id="KW-0677">Repeat</keyword>
<feature type="compositionally biased region" description="Low complexity" evidence="5">
    <location>
        <begin position="294"/>
        <end position="303"/>
    </location>
</feature>
<dbReference type="GO" id="GO:0097361">
    <property type="term" value="C:cytosolic [4Fe-4S] assembly targeting complex"/>
    <property type="evidence" value="ECO:0007669"/>
    <property type="project" value="InterPro"/>
</dbReference>
<dbReference type="InterPro" id="IPR015943">
    <property type="entry name" value="WD40/YVTN_repeat-like_dom_sf"/>
</dbReference>
<proteinExistence type="inferred from homology"/>
<dbReference type="SUPFAM" id="SSF50978">
    <property type="entry name" value="WD40 repeat-like"/>
    <property type="match status" value="1"/>
</dbReference>
<dbReference type="HAMAP" id="MF_03037">
    <property type="entry name" value="ciao1"/>
    <property type="match status" value="1"/>
</dbReference>
<sequence>MAPSATITPLPPFQPDLYTRAWSSTPHPTLPLIATAHEKSVTVFSLSTLSKHSSLTGGHARSVRSAAWQPSTSKGSPANRLRLVTASFDSTAGLWSYDESSSSSSTLEKEIKAAALSSDNEDEQEQEWEFNLVLEGHENEVKSLSFSPSGQYLATCSRDKTVWIWEDVGAEEDEYEWETVAVLSEHDGDVKCVAFAPHIEGRKQYAKMQSQDCLASASYDDTVRIWREDAADGGEWVCVSVLEGHGGTVWGLQWEGKPREKGKFPRLLTNSADATLRVWTLKEEEEDDDEEDTTTQQGGFKTGFGAIPNSMRRSLREEWECTAVLPKVHTREVYSAAWSAETGIVASTGSDGKIVLYQEDEDTKEWKVIATVEAAHGPYEINHITWCKRFDASAEKKGEEEMLVTTGDDGVVRPWEVRIA</sequence>
<evidence type="ECO:0000313" key="7">
    <source>
        <dbReference type="Proteomes" id="UP001302126"/>
    </source>
</evidence>
<evidence type="ECO:0000313" key="6">
    <source>
        <dbReference type="EMBL" id="KAK4190276.1"/>
    </source>
</evidence>
<reference evidence="6" key="2">
    <citation type="submission" date="2023-05" db="EMBL/GenBank/DDBJ databases">
        <authorList>
            <consortium name="Lawrence Berkeley National Laboratory"/>
            <person name="Steindorff A."/>
            <person name="Hensen N."/>
            <person name="Bonometti L."/>
            <person name="Westerberg I."/>
            <person name="Brannstrom I.O."/>
            <person name="Guillou S."/>
            <person name="Cros-Aarteil S."/>
            <person name="Calhoun S."/>
            <person name="Haridas S."/>
            <person name="Kuo A."/>
            <person name="Mondo S."/>
            <person name="Pangilinan J."/>
            <person name="Riley R."/>
            <person name="Labutti K."/>
            <person name="Andreopoulos B."/>
            <person name="Lipzen A."/>
            <person name="Chen C."/>
            <person name="Yanf M."/>
            <person name="Daum C."/>
            <person name="Ng V."/>
            <person name="Clum A."/>
            <person name="Ohm R."/>
            <person name="Martin F."/>
            <person name="Silar P."/>
            <person name="Natvig D."/>
            <person name="Lalanne C."/>
            <person name="Gautier V."/>
            <person name="Ament-Velasquez S.L."/>
            <person name="Kruys A."/>
            <person name="Hutchinson M.I."/>
            <person name="Powell A.J."/>
            <person name="Barry K."/>
            <person name="Miller A.N."/>
            <person name="Grigoriev I.V."/>
            <person name="Debuchy R."/>
            <person name="Gladieux P."/>
            <person name="Thoren M.H."/>
            <person name="Johannesson H."/>
        </authorList>
    </citation>
    <scope>NUCLEOTIDE SEQUENCE</scope>
    <source>
        <strain evidence="6">PSN309</strain>
    </source>
</reference>
<protein>
    <recommendedName>
        <fullName evidence="3">Probable cytosolic iron-sulfur protein assembly protein 1</fullName>
    </recommendedName>
</protein>
<evidence type="ECO:0000256" key="4">
    <source>
        <dbReference type="PROSITE-ProRule" id="PRU00221"/>
    </source>
</evidence>
<dbReference type="SMART" id="SM00320">
    <property type="entry name" value="WD40"/>
    <property type="match status" value="6"/>
</dbReference>
<dbReference type="EMBL" id="MU864367">
    <property type="protein sequence ID" value="KAK4190276.1"/>
    <property type="molecule type" value="Genomic_DNA"/>
</dbReference>
<dbReference type="GO" id="GO:0016226">
    <property type="term" value="P:iron-sulfur cluster assembly"/>
    <property type="evidence" value="ECO:0007669"/>
    <property type="project" value="UniProtKB-UniRule"/>
</dbReference>
<reference evidence="6" key="1">
    <citation type="journal article" date="2023" name="Mol. Phylogenet. Evol.">
        <title>Genome-scale phylogeny and comparative genomics of the fungal order Sordariales.</title>
        <authorList>
            <person name="Hensen N."/>
            <person name="Bonometti L."/>
            <person name="Westerberg I."/>
            <person name="Brannstrom I.O."/>
            <person name="Guillou S."/>
            <person name="Cros-Aarteil S."/>
            <person name="Calhoun S."/>
            <person name="Haridas S."/>
            <person name="Kuo A."/>
            <person name="Mondo S."/>
            <person name="Pangilinan J."/>
            <person name="Riley R."/>
            <person name="LaButti K."/>
            <person name="Andreopoulos B."/>
            <person name="Lipzen A."/>
            <person name="Chen C."/>
            <person name="Yan M."/>
            <person name="Daum C."/>
            <person name="Ng V."/>
            <person name="Clum A."/>
            <person name="Steindorff A."/>
            <person name="Ohm R.A."/>
            <person name="Martin F."/>
            <person name="Silar P."/>
            <person name="Natvig D.O."/>
            <person name="Lalanne C."/>
            <person name="Gautier V."/>
            <person name="Ament-Velasquez S.L."/>
            <person name="Kruys A."/>
            <person name="Hutchinson M.I."/>
            <person name="Powell A.J."/>
            <person name="Barry K."/>
            <person name="Miller A.N."/>
            <person name="Grigoriev I.V."/>
            <person name="Debuchy R."/>
            <person name="Gladieux P."/>
            <person name="Hiltunen Thoren M."/>
            <person name="Johannesson H."/>
        </authorList>
    </citation>
    <scope>NUCLEOTIDE SEQUENCE</scope>
    <source>
        <strain evidence="6">PSN309</strain>
    </source>
</reference>
<organism evidence="6 7">
    <name type="scientific">Podospora australis</name>
    <dbReference type="NCBI Taxonomy" id="1536484"/>
    <lineage>
        <taxon>Eukaryota</taxon>
        <taxon>Fungi</taxon>
        <taxon>Dikarya</taxon>
        <taxon>Ascomycota</taxon>
        <taxon>Pezizomycotina</taxon>
        <taxon>Sordariomycetes</taxon>
        <taxon>Sordariomycetidae</taxon>
        <taxon>Sordariales</taxon>
        <taxon>Podosporaceae</taxon>
        <taxon>Podospora</taxon>
    </lineage>
</organism>
<dbReference type="PRINTS" id="PR00320">
    <property type="entry name" value="GPROTEINBRPT"/>
</dbReference>
<comment type="similarity">
    <text evidence="3">Belongs to the WD repeat CIA1 family.</text>
</comment>
<accession>A0AAN6WZ36</accession>
<dbReference type="PANTHER" id="PTHR19920:SF0">
    <property type="entry name" value="CYTOSOLIC IRON-SULFUR PROTEIN ASSEMBLY PROTEIN CIAO1-RELATED"/>
    <property type="match status" value="1"/>
</dbReference>
<name>A0AAN6WZ36_9PEZI</name>
<evidence type="ECO:0000256" key="5">
    <source>
        <dbReference type="SAM" id="MobiDB-lite"/>
    </source>
</evidence>
<dbReference type="PROSITE" id="PS50082">
    <property type="entry name" value="WD_REPEATS_2"/>
    <property type="match status" value="1"/>
</dbReference>
<dbReference type="InterPro" id="IPR020472">
    <property type="entry name" value="WD40_PAC1"/>
</dbReference>
<dbReference type="AlphaFoldDB" id="A0AAN6WZ36"/>
<feature type="compositionally biased region" description="Acidic residues" evidence="5">
    <location>
        <begin position="283"/>
        <end position="293"/>
    </location>
</feature>
<dbReference type="Gene3D" id="2.130.10.10">
    <property type="entry name" value="YVTN repeat-like/Quinoprotein amine dehydrogenase"/>
    <property type="match status" value="1"/>
</dbReference>
<dbReference type="InterPro" id="IPR001680">
    <property type="entry name" value="WD40_rpt"/>
</dbReference>
<keyword evidence="1 4" id="KW-0853">WD repeat</keyword>